<organism evidence="1 2">
    <name type="scientific">Petrolisthes manimaculis</name>
    <dbReference type="NCBI Taxonomy" id="1843537"/>
    <lineage>
        <taxon>Eukaryota</taxon>
        <taxon>Metazoa</taxon>
        <taxon>Ecdysozoa</taxon>
        <taxon>Arthropoda</taxon>
        <taxon>Crustacea</taxon>
        <taxon>Multicrustacea</taxon>
        <taxon>Malacostraca</taxon>
        <taxon>Eumalacostraca</taxon>
        <taxon>Eucarida</taxon>
        <taxon>Decapoda</taxon>
        <taxon>Pleocyemata</taxon>
        <taxon>Anomura</taxon>
        <taxon>Galatheoidea</taxon>
        <taxon>Porcellanidae</taxon>
        <taxon>Petrolisthes</taxon>
    </lineage>
</organism>
<proteinExistence type="predicted"/>
<dbReference type="Proteomes" id="UP001292094">
    <property type="component" value="Unassembled WGS sequence"/>
</dbReference>
<name>A0AAE1NC42_9EUCA</name>
<dbReference type="EMBL" id="JAWZYT010007063">
    <property type="protein sequence ID" value="KAK4287143.1"/>
    <property type="molecule type" value="Genomic_DNA"/>
</dbReference>
<keyword evidence="2" id="KW-1185">Reference proteome</keyword>
<evidence type="ECO:0000313" key="1">
    <source>
        <dbReference type="EMBL" id="KAK4287143.1"/>
    </source>
</evidence>
<protein>
    <submittedName>
        <fullName evidence="1">Uncharacterized protein</fullName>
    </submittedName>
</protein>
<dbReference type="AlphaFoldDB" id="A0AAE1NC42"/>
<evidence type="ECO:0000313" key="2">
    <source>
        <dbReference type="Proteomes" id="UP001292094"/>
    </source>
</evidence>
<reference evidence="1" key="1">
    <citation type="submission" date="2023-11" db="EMBL/GenBank/DDBJ databases">
        <title>Genome assemblies of two species of porcelain crab, Petrolisthes cinctipes and Petrolisthes manimaculis (Anomura: Porcellanidae).</title>
        <authorList>
            <person name="Angst P."/>
        </authorList>
    </citation>
    <scope>NUCLEOTIDE SEQUENCE</scope>
    <source>
        <strain evidence="1">PB745_02</strain>
        <tissue evidence="1">Gill</tissue>
    </source>
</reference>
<gene>
    <name evidence="1" type="ORF">Pmani_039778</name>
</gene>
<sequence length="138" mass="16607">MDDCMWPSLNYQVMFVRKTSPWERSEWDDEELSDFTLELEEVDRLYYIHENQSSDDNDYFHILARVCRGGGGETKKEEKKKEKKESHQYLFVELSASCDNTGFEVSRLGRHFRDQKCQYFLPSDPEGRLLRRQQRCYT</sequence>
<comment type="caution">
    <text evidence="1">The sequence shown here is derived from an EMBL/GenBank/DDBJ whole genome shotgun (WGS) entry which is preliminary data.</text>
</comment>
<accession>A0AAE1NC42</accession>